<dbReference type="RefSeq" id="WP_142103252.1">
    <property type="nucleotide sequence ID" value="NZ_VIGH01000013.1"/>
</dbReference>
<dbReference type="SMART" id="SM00507">
    <property type="entry name" value="HNHc"/>
    <property type="match status" value="1"/>
</dbReference>
<feature type="non-terminal residue" evidence="4">
    <location>
        <position position="1"/>
    </location>
</feature>
<dbReference type="CDD" id="cd00085">
    <property type="entry name" value="HNHc"/>
    <property type="match status" value="1"/>
</dbReference>
<dbReference type="Pfam" id="PF01844">
    <property type="entry name" value="HNH"/>
    <property type="match status" value="1"/>
</dbReference>
<evidence type="ECO:0000256" key="1">
    <source>
        <dbReference type="ARBA" id="ARBA00023450"/>
    </source>
</evidence>
<comment type="caution">
    <text evidence="4">The sequence shown here is derived from an EMBL/GenBank/DDBJ whole genome shotgun (WGS) entry which is preliminary data.</text>
</comment>
<protein>
    <submittedName>
        <fullName evidence="4">DUF222 domain-containing protein</fullName>
    </submittedName>
</protein>
<comment type="similarity">
    <text evidence="1">Belongs to the Rv1128c/1148c/1588c/1702c/1945/3466 family.</text>
</comment>
<proteinExistence type="inferred from homology"/>
<feature type="region of interest" description="Disordered" evidence="2">
    <location>
        <begin position="235"/>
        <end position="273"/>
    </location>
</feature>
<accession>A0A541AZ36</accession>
<dbReference type="Proteomes" id="UP000316256">
    <property type="component" value="Unassembled WGS sequence"/>
</dbReference>
<keyword evidence="5" id="KW-1185">Reference proteome</keyword>
<organism evidence="4 5">
    <name type="scientific">Rhodococcus spelaei</name>
    <dbReference type="NCBI Taxonomy" id="2546320"/>
    <lineage>
        <taxon>Bacteria</taxon>
        <taxon>Bacillati</taxon>
        <taxon>Actinomycetota</taxon>
        <taxon>Actinomycetes</taxon>
        <taxon>Mycobacteriales</taxon>
        <taxon>Nocardiaceae</taxon>
        <taxon>Rhodococcus</taxon>
    </lineage>
</organism>
<dbReference type="OrthoDB" id="3513062at2"/>
<sequence>ARPGMNNPDDPDSPAGDAESPNLDHDALAKAAARDTRTAGQRNHDGLKAGLRQLLTSGVLGSHRGLPVTAIITMTLAQLEDASGVVTTAGGGIVPIRDALRMAEHAHPVLCLFDHHGRPLHLGRSKRLATPDQRLALIASSRGCTRPGCDAPATMTAVHHIREWNHGAGTDITNEDLACDACHALVKDGPAGWRTRTAPPESEHPGRTEWIAPAHIDPDRQPRVNHRHHLDDLLTQALRRARARRDAEVRRHRTRSGPRAERGEQASDDGEVP</sequence>
<gene>
    <name evidence="4" type="ORF">FK531_21760</name>
</gene>
<dbReference type="GO" id="GO:0008270">
    <property type="term" value="F:zinc ion binding"/>
    <property type="evidence" value="ECO:0007669"/>
    <property type="project" value="InterPro"/>
</dbReference>
<evidence type="ECO:0000313" key="5">
    <source>
        <dbReference type="Proteomes" id="UP000316256"/>
    </source>
</evidence>
<dbReference type="AlphaFoldDB" id="A0A541AZ36"/>
<feature type="region of interest" description="Disordered" evidence="2">
    <location>
        <begin position="190"/>
        <end position="209"/>
    </location>
</feature>
<dbReference type="Pfam" id="PF02720">
    <property type="entry name" value="DUF222"/>
    <property type="match status" value="1"/>
</dbReference>
<evidence type="ECO:0000256" key="2">
    <source>
        <dbReference type="SAM" id="MobiDB-lite"/>
    </source>
</evidence>
<dbReference type="GO" id="GO:0004519">
    <property type="term" value="F:endonuclease activity"/>
    <property type="evidence" value="ECO:0007669"/>
    <property type="project" value="InterPro"/>
</dbReference>
<dbReference type="GO" id="GO:0003676">
    <property type="term" value="F:nucleic acid binding"/>
    <property type="evidence" value="ECO:0007669"/>
    <property type="project" value="InterPro"/>
</dbReference>
<dbReference type="InterPro" id="IPR002711">
    <property type="entry name" value="HNH"/>
</dbReference>
<feature type="domain" description="HNH nuclease" evidence="3">
    <location>
        <begin position="132"/>
        <end position="184"/>
    </location>
</feature>
<evidence type="ECO:0000313" key="4">
    <source>
        <dbReference type="EMBL" id="TQF65333.1"/>
    </source>
</evidence>
<dbReference type="InterPro" id="IPR003870">
    <property type="entry name" value="DUF222"/>
</dbReference>
<dbReference type="EMBL" id="VIGH01000013">
    <property type="protein sequence ID" value="TQF65333.1"/>
    <property type="molecule type" value="Genomic_DNA"/>
</dbReference>
<evidence type="ECO:0000259" key="3">
    <source>
        <dbReference type="SMART" id="SM00507"/>
    </source>
</evidence>
<reference evidence="4 5" key="1">
    <citation type="submission" date="2019-06" db="EMBL/GenBank/DDBJ databases">
        <title>Rhodococcus spaelei sp. nov., isolated from a cave.</title>
        <authorList>
            <person name="Lee S.D."/>
        </authorList>
    </citation>
    <scope>NUCLEOTIDE SEQUENCE [LARGE SCALE GENOMIC DNA]</scope>
    <source>
        <strain evidence="4 5">C9-5</strain>
    </source>
</reference>
<dbReference type="InterPro" id="IPR003615">
    <property type="entry name" value="HNH_nuc"/>
</dbReference>
<feature type="region of interest" description="Disordered" evidence="2">
    <location>
        <begin position="1"/>
        <end position="24"/>
    </location>
</feature>
<name>A0A541AZ36_9NOCA</name>